<keyword evidence="2" id="KW-1185">Reference proteome</keyword>
<gene>
    <name evidence="1" type="ORF">P167DRAFT_500530</name>
</gene>
<dbReference type="STRING" id="1392247.A0A3N4L0P2"/>
<evidence type="ECO:0000313" key="2">
    <source>
        <dbReference type="Proteomes" id="UP000277580"/>
    </source>
</evidence>
<dbReference type="PANTHER" id="PTHR40129">
    <property type="entry name" value="KETOPANTOATE REDUCTASE N-TERMINAL DOMAIN-CONTAINING PROTEIN"/>
    <property type="match status" value="1"/>
</dbReference>
<sequence>MTTDPPHVDILLLGSGWTSTFLTPLLTQLSLTHALTSRSGSPSTIPFTFDPTSTDPTPFTHLPPATTVLIIFPLRGAEATKALVSLYTQTHPNTPANFIQLGSTGIWTAPGRTTRHSPYDTTNARAVAEDALLALGGAVLNLAGLWGGERDPRNWVDRVAATKEALRGKESLHVVHGADMAWAVVSLMRRFTPGERWIVSDMRVYDWWDLASAWGAGGAGREKKGEQMEWVLEMMEEGGVGALPRGGEGWRRLECADFWRMAGRGPLIRLDFSG</sequence>
<dbReference type="InParanoid" id="A0A3N4L0P2"/>
<dbReference type="OrthoDB" id="674948at2759"/>
<dbReference type="Proteomes" id="UP000277580">
    <property type="component" value="Unassembled WGS sequence"/>
</dbReference>
<dbReference type="Gene3D" id="3.40.50.720">
    <property type="entry name" value="NAD(P)-binding Rossmann-like Domain"/>
    <property type="match status" value="1"/>
</dbReference>
<evidence type="ECO:0000313" key="1">
    <source>
        <dbReference type="EMBL" id="RPB16394.1"/>
    </source>
</evidence>
<name>A0A3N4L0P2_9PEZI</name>
<organism evidence="1 2">
    <name type="scientific">Morchella conica CCBAS932</name>
    <dbReference type="NCBI Taxonomy" id="1392247"/>
    <lineage>
        <taxon>Eukaryota</taxon>
        <taxon>Fungi</taxon>
        <taxon>Dikarya</taxon>
        <taxon>Ascomycota</taxon>
        <taxon>Pezizomycotina</taxon>
        <taxon>Pezizomycetes</taxon>
        <taxon>Pezizales</taxon>
        <taxon>Morchellaceae</taxon>
        <taxon>Morchella</taxon>
    </lineage>
</organism>
<accession>A0A3N4L0P2</accession>
<reference evidence="1 2" key="1">
    <citation type="journal article" date="2018" name="Nat. Ecol. Evol.">
        <title>Pezizomycetes genomes reveal the molecular basis of ectomycorrhizal truffle lifestyle.</title>
        <authorList>
            <person name="Murat C."/>
            <person name="Payen T."/>
            <person name="Noel B."/>
            <person name="Kuo A."/>
            <person name="Morin E."/>
            <person name="Chen J."/>
            <person name="Kohler A."/>
            <person name="Krizsan K."/>
            <person name="Balestrini R."/>
            <person name="Da Silva C."/>
            <person name="Montanini B."/>
            <person name="Hainaut M."/>
            <person name="Levati E."/>
            <person name="Barry K.W."/>
            <person name="Belfiori B."/>
            <person name="Cichocki N."/>
            <person name="Clum A."/>
            <person name="Dockter R.B."/>
            <person name="Fauchery L."/>
            <person name="Guy J."/>
            <person name="Iotti M."/>
            <person name="Le Tacon F."/>
            <person name="Lindquist E.A."/>
            <person name="Lipzen A."/>
            <person name="Malagnac F."/>
            <person name="Mello A."/>
            <person name="Molinier V."/>
            <person name="Miyauchi S."/>
            <person name="Poulain J."/>
            <person name="Riccioni C."/>
            <person name="Rubini A."/>
            <person name="Sitrit Y."/>
            <person name="Splivallo R."/>
            <person name="Traeger S."/>
            <person name="Wang M."/>
            <person name="Zifcakova L."/>
            <person name="Wipf D."/>
            <person name="Zambonelli A."/>
            <person name="Paolocci F."/>
            <person name="Nowrousian M."/>
            <person name="Ottonello S."/>
            <person name="Baldrian P."/>
            <person name="Spatafora J.W."/>
            <person name="Henrissat B."/>
            <person name="Nagy L.G."/>
            <person name="Aury J.M."/>
            <person name="Wincker P."/>
            <person name="Grigoriev I.V."/>
            <person name="Bonfante P."/>
            <person name="Martin F.M."/>
        </authorList>
    </citation>
    <scope>NUCLEOTIDE SEQUENCE [LARGE SCALE GENOMIC DNA]</scope>
    <source>
        <strain evidence="1 2">CCBAS932</strain>
    </source>
</reference>
<proteinExistence type="predicted"/>
<dbReference type="EMBL" id="ML119109">
    <property type="protein sequence ID" value="RPB16394.1"/>
    <property type="molecule type" value="Genomic_DNA"/>
</dbReference>
<dbReference type="AlphaFoldDB" id="A0A3N4L0P2"/>
<dbReference type="PANTHER" id="PTHR40129:SF2">
    <property type="entry name" value="KETOPANTOATE REDUCTASE N-TERMINAL DOMAIN-CONTAINING PROTEIN"/>
    <property type="match status" value="1"/>
</dbReference>
<protein>
    <recommendedName>
        <fullName evidence="3">NAD(P)-binding protein</fullName>
    </recommendedName>
</protein>
<evidence type="ECO:0008006" key="3">
    <source>
        <dbReference type="Google" id="ProtNLM"/>
    </source>
</evidence>